<reference evidence="5" key="2">
    <citation type="submission" date="2025-08" db="UniProtKB">
        <authorList>
            <consortium name="Ensembl"/>
        </authorList>
    </citation>
    <scope>IDENTIFICATION</scope>
</reference>
<dbReference type="Ensembl" id="ENSMMDT00005033591.1">
    <property type="protein sequence ID" value="ENSMMDP00005032858.1"/>
    <property type="gene ID" value="ENSMMDG00005015466.1"/>
</dbReference>
<dbReference type="Pfam" id="PF00169">
    <property type="entry name" value="PH"/>
    <property type="match status" value="1"/>
</dbReference>
<feature type="compositionally biased region" description="Low complexity" evidence="2">
    <location>
        <begin position="260"/>
        <end position="273"/>
    </location>
</feature>
<dbReference type="PROSITE" id="PS51064">
    <property type="entry name" value="IRS_PTB"/>
    <property type="match status" value="1"/>
</dbReference>
<gene>
    <name evidence="5" type="primary">LOC115370151</name>
</gene>
<keyword evidence="6" id="KW-1185">Reference proteome</keyword>
<dbReference type="InterPro" id="IPR039011">
    <property type="entry name" value="IRS"/>
</dbReference>
<dbReference type="GO" id="GO:0005829">
    <property type="term" value="C:cytosol"/>
    <property type="evidence" value="ECO:0007669"/>
    <property type="project" value="TreeGrafter"/>
</dbReference>
<dbReference type="AlphaFoldDB" id="A0A667Z2L2"/>
<protein>
    <submittedName>
        <fullName evidence="5">Insulin receptor substrate 1-like</fullName>
    </submittedName>
</protein>
<feature type="compositionally biased region" description="Polar residues" evidence="2">
    <location>
        <begin position="305"/>
        <end position="320"/>
    </location>
</feature>
<organism evidence="5 6">
    <name type="scientific">Myripristis murdjan</name>
    <name type="common">pinecone soldierfish</name>
    <dbReference type="NCBI Taxonomy" id="586833"/>
    <lineage>
        <taxon>Eukaryota</taxon>
        <taxon>Metazoa</taxon>
        <taxon>Chordata</taxon>
        <taxon>Craniata</taxon>
        <taxon>Vertebrata</taxon>
        <taxon>Euteleostomi</taxon>
        <taxon>Actinopterygii</taxon>
        <taxon>Neopterygii</taxon>
        <taxon>Teleostei</taxon>
        <taxon>Neoteleostei</taxon>
        <taxon>Acanthomorphata</taxon>
        <taxon>Holocentriformes</taxon>
        <taxon>Holocentridae</taxon>
        <taxon>Myripristis</taxon>
    </lineage>
</organism>
<dbReference type="SMART" id="SM00233">
    <property type="entry name" value="PH"/>
    <property type="match status" value="1"/>
</dbReference>
<reference evidence="5" key="3">
    <citation type="submission" date="2025-09" db="UniProtKB">
        <authorList>
            <consortium name="Ensembl"/>
        </authorList>
    </citation>
    <scope>IDENTIFICATION</scope>
</reference>
<feature type="domain" description="IRS-type PTB" evidence="4">
    <location>
        <begin position="116"/>
        <end position="222"/>
    </location>
</feature>
<evidence type="ECO:0000313" key="5">
    <source>
        <dbReference type="Ensembl" id="ENSMMDP00005032858.1"/>
    </source>
</evidence>
<evidence type="ECO:0000259" key="3">
    <source>
        <dbReference type="PROSITE" id="PS50003"/>
    </source>
</evidence>
<name>A0A667Z2L2_9TELE</name>
<dbReference type="SMART" id="SM00310">
    <property type="entry name" value="PTBI"/>
    <property type="match status" value="1"/>
</dbReference>
<evidence type="ECO:0000259" key="4">
    <source>
        <dbReference type="PROSITE" id="PS51064"/>
    </source>
</evidence>
<dbReference type="PANTHER" id="PTHR10614:SF8">
    <property type="entry name" value="INSULIN RECEPTOR SUBSTRATE 3"/>
    <property type="match status" value="1"/>
</dbReference>
<evidence type="ECO:0000256" key="1">
    <source>
        <dbReference type="ARBA" id="ARBA00022553"/>
    </source>
</evidence>
<dbReference type="SMART" id="SM01244">
    <property type="entry name" value="IRS"/>
    <property type="match status" value="1"/>
</dbReference>
<feature type="region of interest" description="Disordered" evidence="2">
    <location>
        <begin position="245"/>
        <end position="279"/>
    </location>
</feature>
<dbReference type="Proteomes" id="UP000472263">
    <property type="component" value="Chromosome 2"/>
</dbReference>
<accession>A0A667Z2L2</accession>
<dbReference type="PRINTS" id="PR00628">
    <property type="entry name" value="INSULINRSI"/>
</dbReference>
<evidence type="ECO:0000313" key="6">
    <source>
        <dbReference type="Proteomes" id="UP000472263"/>
    </source>
</evidence>
<sequence>MEQDGYLGKLERNQRRYFVLRTGSHTGPSRLEWFKTQEKFKTVEKMDGKTSLFGSRKRIANSRKGHIVALYAKDRTMVLVAEDQEEQEEWYVAIKKIIEEERKYEEGDVACSAPSLLKVWPVTVKPRGLGRTKSLAGETRLCLSATSLVLVRVGADDELPSVTVPLLSVRRFGHSESLFYLELGRSAPTGPGEIWMDAGDHGDTTLAQHMHDTLREMMRALRALPDFRQSPASNYNHQNQTRALLASKRGRPKYKDKVGPVRPLASPLSSPSRNPGQHEIPASVTQLYLEPRAPEKIEPAPALRFNSNPTSFRSRQSSMSDTGSYMEMMVHSHLPADKVMEDQHGSMSAVTEEHCSVPAGRMETWEAGEAQGSPGYMMMSPQKGHYCSDLPHSDYVTMASPPIHTWPARSSYSSSLQMSFNR</sequence>
<dbReference type="InterPro" id="IPR001849">
    <property type="entry name" value="PH_domain"/>
</dbReference>
<dbReference type="GO" id="GO:0005886">
    <property type="term" value="C:plasma membrane"/>
    <property type="evidence" value="ECO:0007669"/>
    <property type="project" value="TreeGrafter"/>
</dbReference>
<proteinExistence type="predicted"/>
<feature type="region of interest" description="Disordered" evidence="2">
    <location>
        <begin position="298"/>
        <end position="320"/>
    </location>
</feature>
<dbReference type="GO" id="GO:0008286">
    <property type="term" value="P:insulin receptor signaling pathway"/>
    <property type="evidence" value="ECO:0007669"/>
    <property type="project" value="InterPro"/>
</dbReference>
<reference evidence="5" key="1">
    <citation type="submission" date="2019-06" db="EMBL/GenBank/DDBJ databases">
        <authorList>
            <consortium name="Wellcome Sanger Institute Data Sharing"/>
        </authorList>
    </citation>
    <scope>NUCLEOTIDE SEQUENCE [LARGE SCALE GENOMIC DNA]</scope>
</reference>
<dbReference type="GO" id="GO:0005158">
    <property type="term" value="F:insulin receptor binding"/>
    <property type="evidence" value="ECO:0007669"/>
    <property type="project" value="InterPro"/>
</dbReference>
<dbReference type="GO" id="GO:0043548">
    <property type="term" value="F:phosphatidylinositol 3-kinase binding"/>
    <property type="evidence" value="ECO:0007669"/>
    <property type="project" value="TreeGrafter"/>
</dbReference>
<dbReference type="PANTHER" id="PTHR10614">
    <property type="entry name" value="INSULIN RECEPTOR SUBSTRATE"/>
    <property type="match status" value="1"/>
</dbReference>
<feature type="domain" description="PH" evidence="3">
    <location>
        <begin position="1"/>
        <end position="99"/>
    </location>
</feature>
<dbReference type="Pfam" id="PF02174">
    <property type="entry name" value="IRS"/>
    <property type="match status" value="1"/>
</dbReference>
<evidence type="ECO:0000256" key="2">
    <source>
        <dbReference type="SAM" id="MobiDB-lite"/>
    </source>
</evidence>
<dbReference type="GeneTree" id="ENSGT00940000160883"/>
<dbReference type="InterPro" id="IPR002404">
    <property type="entry name" value="IRS_PTB"/>
</dbReference>
<dbReference type="PROSITE" id="PS50003">
    <property type="entry name" value="PH_DOMAIN"/>
    <property type="match status" value="1"/>
</dbReference>
<dbReference type="SUPFAM" id="SSF50729">
    <property type="entry name" value="PH domain-like"/>
    <property type="match status" value="2"/>
</dbReference>
<keyword evidence="1" id="KW-0597">Phosphoprotein</keyword>
<dbReference type="Gene3D" id="2.30.29.30">
    <property type="entry name" value="Pleckstrin-homology domain (PH domain)/Phosphotyrosine-binding domain (PTB)"/>
    <property type="match status" value="2"/>
</dbReference>
<dbReference type="CDD" id="cd01204">
    <property type="entry name" value="PTB_IRS"/>
    <property type="match status" value="1"/>
</dbReference>
<dbReference type="InterPro" id="IPR011993">
    <property type="entry name" value="PH-like_dom_sf"/>
</dbReference>